<feature type="region of interest" description="Disordered" evidence="1">
    <location>
        <begin position="20"/>
        <end position="42"/>
    </location>
</feature>
<accession>A0A1C4XEN9</accession>
<organism evidence="2 3">
    <name type="scientific">Micromonospora coriariae</name>
    <dbReference type="NCBI Taxonomy" id="285665"/>
    <lineage>
        <taxon>Bacteria</taxon>
        <taxon>Bacillati</taxon>
        <taxon>Actinomycetota</taxon>
        <taxon>Actinomycetes</taxon>
        <taxon>Micromonosporales</taxon>
        <taxon>Micromonosporaceae</taxon>
        <taxon>Micromonospora</taxon>
    </lineage>
</organism>
<dbReference type="EMBL" id="LT607412">
    <property type="protein sequence ID" value="SCF06945.1"/>
    <property type="molecule type" value="Genomic_DNA"/>
</dbReference>
<name>A0A1C4XEN9_9ACTN</name>
<proteinExistence type="predicted"/>
<gene>
    <name evidence="2" type="ORF">GA0070607_5149</name>
</gene>
<protein>
    <submittedName>
        <fullName evidence="2">Uncharacterized protein</fullName>
    </submittedName>
</protein>
<sequence length="42" mass="4434">MSVKGFAMISSGLRMRAPRPIGRALPVGDATRGGTGRLDETF</sequence>
<evidence type="ECO:0000313" key="2">
    <source>
        <dbReference type="EMBL" id="SCF06945.1"/>
    </source>
</evidence>
<reference evidence="3" key="1">
    <citation type="submission" date="2016-06" db="EMBL/GenBank/DDBJ databases">
        <authorList>
            <person name="Varghese N."/>
            <person name="Submissions Spin"/>
        </authorList>
    </citation>
    <scope>NUCLEOTIDE SEQUENCE [LARGE SCALE GENOMIC DNA]</scope>
    <source>
        <strain evidence="3">DSM 44875</strain>
    </source>
</reference>
<dbReference type="Proteomes" id="UP000198243">
    <property type="component" value="Chromosome I"/>
</dbReference>
<evidence type="ECO:0000313" key="3">
    <source>
        <dbReference type="Proteomes" id="UP000198243"/>
    </source>
</evidence>
<keyword evidence="3" id="KW-1185">Reference proteome</keyword>
<evidence type="ECO:0000256" key="1">
    <source>
        <dbReference type="SAM" id="MobiDB-lite"/>
    </source>
</evidence>
<dbReference type="AlphaFoldDB" id="A0A1C4XEN9"/>